<reference evidence="2 3" key="1">
    <citation type="journal article" date="2012" name="J. Bacteriol.">
        <title>Complete Genome Sequence of Flavobacterium indicum GPSTA100-9T, Isolated from Warm Spring Water.</title>
        <authorList>
            <person name="Barbier P."/>
            <person name="Houel A."/>
            <person name="Loux V."/>
            <person name="Poulain J."/>
            <person name="Bernardet J.F."/>
            <person name="Touchon M."/>
            <person name="Duchaud E."/>
        </authorList>
    </citation>
    <scope>NUCLEOTIDE SEQUENCE [LARGE SCALE GENOMIC DNA]</scope>
    <source>
        <strain evidence="3">DSM 17447 / CIP 109464 / GPTSA100-9</strain>
    </source>
</reference>
<keyword evidence="1" id="KW-1133">Transmembrane helix</keyword>
<evidence type="ECO:0000256" key="1">
    <source>
        <dbReference type="SAM" id="Phobius"/>
    </source>
</evidence>
<evidence type="ECO:0000313" key="2">
    <source>
        <dbReference type="EMBL" id="CCG53831.1"/>
    </source>
</evidence>
<dbReference type="KEGG" id="fin:KQS_09485"/>
<feature type="transmembrane region" description="Helical" evidence="1">
    <location>
        <begin position="59"/>
        <end position="76"/>
    </location>
</feature>
<feature type="transmembrane region" description="Helical" evidence="1">
    <location>
        <begin position="82"/>
        <end position="99"/>
    </location>
</feature>
<dbReference type="PATRIC" id="fig|1094466.5.peg.1864"/>
<accession>H8XUQ3</accession>
<organism evidence="2 3">
    <name type="scientific">Flavobacterium indicum (strain DSM 17447 / CIP 109464 / GPTSA100-9)</name>
    <dbReference type="NCBI Taxonomy" id="1094466"/>
    <lineage>
        <taxon>Bacteria</taxon>
        <taxon>Pseudomonadati</taxon>
        <taxon>Bacteroidota</taxon>
        <taxon>Flavobacteriia</taxon>
        <taxon>Flavobacteriales</taxon>
        <taxon>Flavobacteriaceae</taxon>
        <taxon>Flavobacterium</taxon>
    </lineage>
</organism>
<dbReference type="STRING" id="1094466.KQS_09485"/>
<dbReference type="EMBL" id="HE774682">
    <property type="protein sequence ID" value="CCG53831.1"/>
    <property type="molecule type" value="Genomic_DNA"/>
</dbReference>
<evidence type="ECO:0000313" key="3">
    <source>
        <dbReference type="Proteomes" id="UP000007599"/>
    </source>
</evidence>
<name>H8XUQ3_FLAIG</name>
<dbReference type="HOGENOM" id="CLU_1479976_0_0_10"/>
<keyword evidence="1 2" id="KW-0812">Transmembrane</keyword>
<dbReference type="AlphaFoldDB" id="H8XUQ3"/>
<dbReference type="RefSeq" id="WP_014388950.1">
    <property type="nucleotide sequence ID" value="NC_017025.1"/>
</dbReference>
<reference evidence="3" key="2">
    <citation type="submission" date="2012-03" db="EMBL/GenBank/DDBJ databases">
        <title>Complete genome sequence of Flavobacterium indicum GPTSA100-9T, isolated from warm spring water.</title>
        <authorList>
            <person name="Barbier P."/>
            <person name="Houel A."/>
            <person name="Loux V."/>
            <person name="Poulain J."/>
            <person name="Bernardet J.-F."/>
            <person name="Touchon M."/>
            <person name="Duchaud E."/>
        </authorList>
    </citation>
    <scope>NUCLEOTIDE SEQUENCE [LARGE SCALE GENOMIC DNA]</scope>
    <source>
        <strain evidence="3">DSM 17447 / CIP 109464 / GPTSA100-9</strain>
    </source>
</reference>
<keyword evidence="3" id="KW-1185">Reference proteome</keyword>
<keyword evidence="1" id="KW-0472">Membrane</keyword>
<proteinExistence type="predicted"/>
<sequence>MIELNEKIEKEIHKLSSKTNSFIDTIFSNPYFKRSTQFGSIISDFKETVVFENTGLKNYLLFIVGFVVLLLGLISIENQVFLLYFLLLLLIEVSIFFYYKFRQKIVITITSSGVELNTSFYNWNEIYEYGFLITPKHDYESYVLLLFLKNETKFSFELNEFNNPEEIIETMNFFRNKFISNS</sequence>
<dbReference type="Proteomes" id="UP000007599">
    <property type="component" value="Chromosome I"/>
</dbReference>
<gene>
    <name evidence="2" type="ordered locus">KQS_09485</name>
</gene>
<protein>
    <submittedName>
        <fullName evidence="2">Hypothetical transmembrane protein</fullName>
    </submittedName>
</protein>